<dbReference type="GO" id="GO:0046872">
    <property type="term" value="F:metal ion binding"/>
    <property type="evidence" value="ECO:0007669"/>
    <property type="project" value="UniProtKB-KW"/>
</dbReference>
<comment type="similarity">
    <text evidence="3">Belongs to the DNA polymerase type-B-like family.</text>
</comment>
<feature type="compositionally biased region" description="Polar residues" evidence="8">
    <location>
        <begin position="1300"/>
        <end position="1326"/>
    </location>
</feature>
<dbReference type="GO" id="GO:1990817">
    <property type="term" value="F:poly(A) RNA polymerase activity"/>
    <property type="evidence" value="ECO:0007669"/>
    <property type="project" value="UniProtKB-EC"/>
</dbReference>
<comment type="cofactor">
    <cofactor evidence="1">
        <name>Mn(2+)</name>
        <dbReference type="ChEBI" id="CHEBI:29035"/>
    </cofactor>
</comment>
<dbReference type="Pfam" id="PF22600">
    <property type="entry name" value="MTPAP-like_central"/>
    <property type="match status" value="1"/>
</dbReference>
<evidence type="ECO:0000256" key="5">
    <source>
        <dbReference type="ARBA" id="ARBA00022679"/>
    </source>
</evidence>
<name>A0A8H4A8Q1_GIGMA</name>
<dbReference type="InterPro" id="IPR043519">
    <property type="entry name" value="NT_sf"/>
</dbReference>
<keyword evidence="7" id="KW-0460">Magnesium</keyword>
<evidence type="ECO:0000259" key="9">
    <source>
        <dbReference type="Pfam" id="PF03828"/>
    </source>
</evidence>
<feature type="compositionally biased region" description="Low complexity" evidence="8">
    <location>
        <begin position="839"/>
        <end position="885"/>
    </location>
</feature>
<feature type="compositionally biased region" description="Low complexity" evidence="8">
    <location>
        <begin position="894"/>
        <end position="905"/>
    </location>
</feature>
<feature type="compositionally biased region" description="Low complexity" evidence="8">
    <location>
        <begin position="1339"/>
        <end position="1351"/>
    </location>
</feature>
<evidence type="ECO:0000256" key="7">
    <source>
        <dbReference type="ARBA" id="ARBA00022842"/>
    </source>
</evidence>
<feature type="compositionally biased region" description="Low complexity" evidence="8">
    <location>
        <begin position="1012"/>
        <end position="1032"/>
    </location>
</feature>
<gene>
    <name evidence="11" type="ORF">F8M41_003098</name>
</gene>
<organism evidence="11 12">
    <name type="scientific">Gigaspora margarita</name>
    <dbReference type="NCBI Taxonomy" id="4874"/>
    <lineage>
        <taxon>Eukaryota</taxon>
        <taxon>Fungi</taxon>
        <taxon>Fungi incertae sedis</taxon>
        <taxon>Mucoromycota</taxon>
        <taxon>Glomeromycotina</taxon>
        <taxon>Glomeromycetes</taxon>
        <taxon>Diversisporales</taxon>
        <taxon>Gigasporaceae</taxon>
        <taxon>Gigaspora</taxon>
    </lineage>
</organism>
<feature type="region of interest" description="Disordered" evidence="8">
    <location>
        <begin position="815"/>
        <end position="914"/>
    </location>
</feature>
<sequence length="1364" mass="154142">MVQQQSQTNSNDLYSHNGHTSALKDLQADRTLGFSHNSYKQRNGSINTNNGIHGPNIQYRLRFSQSREQDSYAIADNADNVSQTKEEVHQHKSAMASEFNSKTSTTQQINHGQYHNQNKIPKTLPLHIERSLTEAINSLYEELLPTEESHERRKRFVDKIERILNEEWPDHEIKVNLFGSSMNLLGTSTSDVDICVTTPWNGLKNITILAKGMKKHGMQGIYCVPKAKVPIVRLWDPTLHLACDINVNNTLALYNTRLIRTYVSIDSRVRPLAMIIKHWARQRVLNDAAKGGTLSTYTWTCMILNFLQMRDPPILPVLHRIPHEPNIVNGVDVSFYEDIDKLEGFGSKNNESVGGLLFAFFRCFAYEFDYEHNVISLREGRYLTKEEKGWGDTGKGWRLLCVEEPFNTSRNLGNSADNVSVNGLREEFRRAVKILYEKESKESLRYCCQQYVFPTYNNRAVGYHYNKQSGKRSAHYRHRVNGYHKQRDGGIVNDNNGNFRKREESDKNDDNSSYVPSHQRVEHINQNNQSNQRSFSPKHYSNSKNNNVFGPIPNYDVHFNQNFITDSKQDSVSEFNWERPPIYTPESVQIPNYSENRRHSSELNESSINTQKNNDESNKMLTYPSVHNKSTIPLNQKLICAASQKHIGQPNQKYFNVQNKSITGTNRISDHESEKTSTNFPDHKPVREMKSNFNHLSNINSVHDSDQPSSPKLGCQTTQASNFRSGQTFNKSANLHSKSSCNSSRPNEEANYKTYAYGGCGENSTLIKTFPNLTTPKINGGHGQLTMTQTFDKKTSYPVTAAFIPQNHMSIYSSQHIQSHNSQPYESSTTFQRRLSHQSSSDGSNSLTSGNSSNTSYSNNSFQQNVSSNKPKDNYYSNNNQNNNSNKKKRQHHNANNYSNFDNNNGQHYQGRNLSNESNSVITSMNSIRSNNNSTISSQSASNVRNENVMSNYSTSQKLNQHNSIPKGSNGNMNYNTNGFKNYNGVNNNNSNGSNYNSVASRNNVNAIKATNGGYTNNNNYNNNNNNNNSNNYYLKENNGGNQNGYFNGLKETKYDTNNENFSNGQKTNNNNYHHSNLLKTSNNGHSNNNNYSNVTKSINGYQNNHYVNGSKTMNGGNQIEGNYAHALKGSNGGYSNNDNCHIRSIPVNGSHFKNNCHSNYSDVLKTTSNGGANNNYANVAKSMNENNQNSVKYSNCTNDGSQSINYNNDAMCNMNGTSHYTRDSNNYNAHKTFDGNNFNASKTVNSSSGMPKTTNINTNNCNNQRNNSNYRNKNQNRHNGWKHKKNNGPQKTDKKDDNTIQQHQGSCPISISQQQQETGSKQKNNAARLKGGKNGSRKSNSNCQNNNKPNFVNGDNFVVNTSR</sequence>
<accession>A0A8H4A8Q1</accession>
<comment type="cofactor">
    <cofactor evidence="2">
        <name>Mg(2+)</name>
        <dbReference type="ChEBI" id="CHEBI:18420"/>
    </cofactor>
</comment>
<dbReference type="Gene3D" id="3.30.460.10">
    <property type="entry name" value="Beta Polymerase, domain 2"/>
    <property type="match status" value="1"/>
</dbReference>
<evidence type="ECO:0000256" key="4">
    <source>
        <dbReference type="ARBA" id="ARBA00012388"/>
    </source>
</evidence>
<feature type="compositionally biased region" description="Basic residues" evidence="8">
    <location>
        <begin position="1275"/>
        <end position="1287"/>
    </location>
</feature>
<feature type="compositionally biased region" description="Polar residues" evidence="8">
    <location>
        <begin position="539"/>
        <end position="548"/>
    </location>
</feature>
<evidence type="ECO:0000256" key="2">
    <source>
        <dbReference type="ARBA" id="ARBA00001946"/>
    </source>
</evidence>
<evidence type="ECO:0000256" key="8">
    <source>
        <dbReference type="SAM" id="MobiDB-lite"/>
    </source>
</evidence>
<feature type="compositionally biased region" description="Basic and acidic residues" evidence="8">
    <location>
        <begin position="500"/>
        <end position="510"/>
    </location>
</feature>
<keyword evidence="5" id="KW-0808">Transferase</keyword>
<feature type="compositionally biased region" description="Low complexity" evidence="8">
    <location>
        <begin position="1256"/>
        <end position="1274"/>
    </location>
</feature>
<feature type="region of interest" description="Disordered" evidence="8">
    <location>
        <begin position="582"/>
        <end position="617"/>
    </location>
</feature>
<feature type="compositionally biased region" description="Polar residues" evidence="8">
    <location>
        <begin position="98"/>
        <end position="118"/>
    </location>
</feature>
<feature type="domain" description="Poly(A) RNA polymerase mitochondrial-like central palm" evidence="10">
    <location>
        <begin position="132"/>
        <end position="263"/>
    </location>
</feature>
<dbReference type="Pfam" id="PF03828">
    <property type="entry name" value="PAP_assoc"/>
    <property type="match status" value="1"/>
</dbReference>
<feature type="region of interest" description="Disordered" evidence="8">
    <location>
        <begin position="482"/>
        <end position="548"/>
    </location>
</feature>
<dbReference type="InterPro" id="IPR002058">
    <property type="entry name" value="PAP_assoc"/>
</dbReference>
<keyword evidence="12" id="KW-1185">Reference proteome</keyword>
<dbReference type="EMBL" id="WTPW01001268">
    <property type="protein sequence ID" value="KAF0445627.1"/>
    <property type="molecule type" value="Genomic_DNA"/>
</dbReference>
<feature type="compositionally biased region" description="Polar residues" evidence="8">
    <location>
        <begin position="603"/>
        <end position="612"/>
    </location>
</feature>
<keyword evidence="6" id="KW-0479">Metal-binding</keyword>
<protein>
    <recommendedName>
        <fullName evidence="4">polynucleotide adenylyltransferase</fullName>
        <ecNumber evidence="4">2.7.7.19</ecNumber>
    </recommendedName>
</protein>
<dbReference type="EC" id="2.7.7.19" evidence="4"/>
<feature type="compositionally biased region" description="Polar residues" evidence="8">
    <location>
        <begin position="1241"/>
        <end position="1255"/>
    </location>
</feature>
<dbReference type="Gene3D" id="1.10.1410.10">
    <property type="match status" value="1"/>
</dbReference>
<evidence type="ECO:0000256" key="1">
    <source>
        <dbReference type="ARBA" id="ARBA00001936"/>
    </source>
</evidence>
<evidence type="ECO:0000313" key="12">
    <source>
        <dbReference type="Proteomes" id="UP000439903"/>
    </source>
</evidence>
<dbReference type="GO" id="GO:0010605">
    <property type="term" value="P:negative regulation of macromolecule metabolic process"/>
    <property type="evidence" value="ECO:0007669"/>
    <property type="project" value="UniProtKB-ARBA"/>
</dbReference>
<evidence type="ECO:0000259" key="10">
    <source>
        <dbReference type="Pfam" id="PF22600"/>
    </source>
</evidence>
<comment type="caution">
    <text evidence="11">The sequence shown here is derived from an EMBL/GenBank/DDBJ whole genome shotgun (WGS) entry which is preliminary data.</text>
</comment>
<dbReference type="GO" id="GO:0031123">
    <property type="term" value="P:RNA 3'-end processing"/>
    <property type="evidence" value="ECO:0007669"/>
    <property type="project" value="TreeGrafter"/>
</dbReference>
<evidence type="ECO:0000313" key="11">
    <source>
        <dbReference type="EMBL" id="KAF0445627.1"/>
    </source>
</evidence>
<feature type="region of interest" description="Disordered" evidence="8">
    <location>
        <begin position="697"/>
        <end position="718"/>
    </location>
</feature>
<proteinExistence type="inferred from homology"/>
<dbReference type="InterPro" id="IPR054708">
    <property type="entry name" value="MTPAP-like_central"/>
</dbReference>
<evidence type="ECO:0000256" key="6">
    <source>
        <dbReference type="ARBA" id="ARBA00022723"/>
    </source>
</evidence>
<feature type="compositionally biased region" description="Polar residues" evidence="8">
    <location>
        <begin position="815"/>
        <end position="833"/>
    </location>
</feature>
<feature type="region of interest" description="Disordered" evidence="8">
    <location>
        <begin position="94"/>
        <end position="118"/>
    </location>
</feature>
<dbReference type="Proteomes" id="UP000439903">
    <property type="component" value="Unassembled WGS sequence"/>
</dbReference>
<feature type="compositionally biased region" description="Low complexity" evidence="8">
    <location>
        <begin position="525"/>
        <end position="535"/>
    </location>
</feature>
<feature type="region of interest" description="Disordered" evidence="8">
    <location>
        <begin position="1011"/>
        <end position="1032"/>
    </location>
</feature>
<dbReference type="PANTHER" id="PTHR12271">
    <property type="entry name" value="POLY A POLYMERASE CID PAP -RELATED"/>
    <property type="match status" value="1"/>
</dbReference>
<dbReference type="PANTHER" id="PTHR12271:SF113">
    <property type="entry name" value="POLY(A) RNA POLYMERASE CID11"/>
    <property type="match status" value="1"/>
</dbReference>
<dbReference type="OrthoDB" id="2274644at2759"/>
<dbReference type="CDD" id="cd05402">
    <property type="entry name" value="NT_PAP_TUTase"/>
    <property type="match status" value="1"/>
</dbReference>
<feature type="region of interest" description="Disordered" evidence="8">
    <location>
        <begin position="1241"/>
        <end position="1364"/>
    </location>
</feature>
<feature type="domain" description="PAP-associated" evidence="9">
    <location>
        <begin position="352"/>
        <end position="409"/>
    </location>
</feature>
<dbReference type="SUPFAM" id="SSF81301">
    <property type="entry name" value="Nucleotidyltransferase"/>
    <property type="match status" value="1"/>
</dbReference>
<reference evidence="11 12" key="1">
    <citation type="journal article" date="2019" name="Environ. Microbiol.">
        <title>At the nexus of three kingdoms: the genome of the mycorrhizal fungus Gigaspora margarita provides insights into plant, endobacterial and fungal interactions.</title>
        <authorList>
            <person name="Venice F."/>
            <person name="Ghignone S."/>
            <person name="Salvioli di Fossalunga A."/>
            <person name="Amselem J."/>
            <person name="Novero M."/>
            <person name="Xianan X."/>
            <person name="Sedzielewska Toro K."/>
            <person name="Morin E."/>
            <person name="Lipzen A."/>
            <person name="Grigoriev I.V."/>
            <person name="Henrissat B."/>
            <person name="Martin F.M."/>
            <person name="Bonfante P."/>
        </authorList>
    </citation>
    <scope>NUCLEOTIDE SEQUENCE [LARGE SCALE GENOMIC DNA]</scope>
    <source>
        <strain evidence="11 12">BEG34</strain>
    </source>
</reference>
<dbReference type="SUPFAM" id="SSF81631">
    <property type="entry name" value="PAP/OAS1 substrate-binding domain"/>
    <property type="match status" value="1"/>
</dbReference>
<evidence type="ECO:0000256" key="3">
    <source>
        <dbReference type="ARBA" id="ARBA00008593"/>
    </source>
</evidence>